<evidence type="ECO:0000313" key="1">
    <source>
        <dbReference type="EMBL" id="PCF97514.1"/>
    </source>
</evidence>
<dbReference type="AlphaFoldDB" id="A0A2A4HTW6"/>
<organism evidence="1 2">
    <name type="scientific">Vreelandella nigrificans</name>
    <dbReference type="NCBI Taxonomy" id="2042704"/>
    <lineage>
        <taxon>Bacteria</taxon>
        <taxon>Pseudomonadati</taxon>
        <taxon>Pseudomonadota</taxon>
        <taxon>Gammaproteobacteria</taxon>
        <taxon>Oceanospirillales</taxon>
        <taxon>Halomonadaceae</taxon>
        <taxon>Vreelandella</taxon>
    </lineage>
</organism>
<proteinExistence type="predicted"/>
<gene>
    <name evidence="1" type="ORF">CPA45_01925</name>
</gene>
<evidence type="ECO:0000313" key="2">
    <source>
        <dbReference type="Proteomes" id="UP000218677"/>
    </source>
</evidence>
<protein>
    <submittedName>
        <fullName evidence="1">Uncharacterized protein</fullName>
    </submittedName>
</protein>
<sequence>MVLSPLSRESNSFMKYRSRQAAMKYDVSPHYFEAFKKFVSDQKHGTIEIIHPALARSTVAKAKDKR</sequence>
<dbReference type="Proteomes" id="UP000218677">
    <property type="component" value="Unassembled WGS sequence"/>
</dbReference>
<reference evidence="2" key="1">
    <citation type="submission" date="2017-09" db="EMBL/GenBank/DDBJ databases">
        <authorList>
            <person name="Cho G.-S."/>
            <person name="Oguntoyinbo F.A."/>
            <person name="Cnockaert M."/>
            <person name="Kabisch J."/>
            <person name="Neve H."/>
            <person name="Bockelmann W."/>
            <person name="Wenning M."/>
            <person name="Franz C.M."/>
            <person name="Vandamme P."/>
        </authorList>
    </citation>
    <scope>NUCLEOTIDE SEQUENCE [LARGE SCALE GENOMIC DNA]</scope>
    <source>
        <strain evidence="2">MBT G8648</strain>
    </source>
</reference>
<comment type="caution">
    <text evidence="1">The sequence shown here is derived from an EMBL/GenBank/DDBJ whole genome shotgun (WGS) entry which is preliminary data.</text>
</comment>
<dbReference type="EMBL" id="NWUX01000001">
    <property type="protein sequence ID" value="PCF97514.1"/>
    <property type="molecule type" value="Genomic_DNA"/>
</dbReference>
<keyword evidence="2" id="KW-1185">Reference proteome</keyword>
<name>A0A2A4HTW6_9GAMM</name>
<accession>A0A2A4HTW6</accession>